<feature type="compositionally biased region" description="Basic and acidic residues" evidence="14">
    <location>
        <begin position="241"/>
        <end position="255"/>
    </location>
</feature>
<dbReference type="Pfam" id="PF01580">
    <property type="entry name" value="FtsK_SpoIIIE"/>
    <property type="match status" value="1"/>
</dbReference>
<evidence type="ECO:0000256" key="14">
    <source>
        <dbReference type="SAM" id="MobiDB-lite"/>
    </source>
</evidence>
<dbReference type="Proteomes" id="UP000216339">
    <property type="component" value="Unassembled WGS sequence"/>
</dbReference>
<evidence type="ECO:0000256" key="11">
    <source>
        <dbReference type="ARBA" id="ARBA00023136"/>
    </source>
</evidence>
<dbReference type="InterPro" id="IPR018541">
    <property type="entry name" value="Ftsk_gamma"/>
</dbReference>
<feature type="compositionally biased region" description="Pro residues" evidence="14">
    <location>
        <begin position="260"/>
        <end position="275"/>
    </location>
</feature>
<dbReference type="Pfam" id="PF17854">
    <property type="entry name" value="FtsK_alpha"/>
    <property type="match status" value="1"/>
</dbReference>
<dbReference type="InterPro" id="IPR027417">
    <property type="entry name" value="P-loop_NTPase"/>
</dbReference>
<evidence type="ECO:0000256" key="4">
    <source>
        <dbReference type="ARBA" id="ARBA00022618"/>
    </source>
</evidence>
<name>A0A271J091_9BACT</name>
<proteinExistence type="inferred from homology"/>
<keyword evidence="3" id="KW-1003">Cell membrane</keyword>
<dbReference type="GO" id="GO:0007059">
    <property type="term" value="P:chromosome segregation"/>
    <property type="evidence" value="ECO:0007669"/>
    <property type="project" value="UniProtKB-KW"/>
</dbReference>
<dbReference type="GO" id="GO:0005524">
    <property type="term" value="F:ATP binding"/>
    <property type="evidence" value="ECO:0007669"/>
    <property type="project" value="UniProtKB-UniRule"/>
</dbReference>
<evidence type="ECO:0000313" key="18">
    <source>
        <dbReference type="Proteomes" id="UP000216339"/>
    </source>
</evidence>
<dbReference type="Gene3D" id="3.30.980.40">
    <property type="match status" value="1"/>
</dbReference>
<evidence type="ECO:0000313" key="17">
    <source>
        <dbReference type="EMBL" id="PAP76916.1"/>
    </source>
</evidence>
<keyword evidence="7" id="KW-0159">Chromosome partition</keyword>
<dbReference type="AlphaFoldDB" id="A0A271J091"/>
<keyword evidence="6 13" id="KW-0547">Nucleotide-binding</keyword>
<evidence type="ECO:0000256" key="5">
    <source>
        <dbReference type="ARBA" id="ARBA00022692"/>
    </source>
</evidence>
<comment type="subcellular location">
    <subcellularLocation>
        <location evidence="1">Cell membrane</location>
        <topology evidence="1">Multi-pass membrane protein</topology>
    </subcellularLocation>
</comment>
<evidence type="ECO:0000259" key="16">
    <source>
        <dbReference type="PROSITE" id="PS50901"/>
    </source>
</evidence>
<feature type="region of interest" description="Disordered" evidence="14">
    <location>
        <begin position="1"/>
        <end position="20"/>
    </location>
</feature>
<evidence type="ECO:0000256" key="10">
    <source>
        <dbReference type="ARBA" id="ARBA00023125"/>
    </source>
</evidence>
<feature type="region of interest" description="Disordered" evidence="14">
    <location>
        <begin position="314"/>
        <end position="333"/>
    </location>
</feature>
<feature type="transmembrane region" description="Helical" evidence="15">
    <location>
        <begin position="76"/>
        <end position="106"/>
    </location>
</feature>
<dbReference type="Pfam" id="PF09397">
    <property type="entry name" value="FtsK_gamma"/>
    <property type="match status" value="1"/>
</dbReference>
<evidence type="ECO:0000256" key="8">
    <source>
        <dbReference type="ARBA" id="ARBA00022840"/>
    </source>
</evidence>
<keyword evidence="10" id="KW-0238">DNA-binding</keyword>
<dbReference type="GO" id="GO:0003677">
    <property type="term" value="F:DNA binding"/>
    <property type="evidence" value="ECO:0007669"/>
    <property type="project" value="UniProtKB-KW"/>
</dbReference>
<keyword evidence="11 15" id="KW-0472">Membrane</keyword>
<keyword evidence="9 15" id="KW-1133">Transmembrane helix</keyword>
<evidence type="ECO:0000256" key="2">
    <source>
        <dbReference type="ARBA" id="ARBA00006474"/>
    </source>
</evidence>
<feature type="region of interest" description="Disordered" evidence="14">
    <location>
        <begin position="753"/>
        <end position="774"/>
    </location>
</feature>
<evidence type="ECO:0000256" key="7">
    <source>
        <dbReference type="ARBA" id="ARBA00022829"/>
    </source>
</evidence>
<evidence type="ECO:0000256" key="13">
    <source>
        <dbReference type="PROSITE-ProRule" id="PRU00289"/>
    </source>
</evidence>
<comment type="similarity">
    <text evidence="2">Belongs to the FtsK/SpoIIIE/SftA family.</text>
</comment>
<evidence type="ECO:0000256" key="6">
    <source>
        <dbReference type="ARBA" id="ARBA00022741"/>
    </source>
</evidence>
<dbReference type="PROSITE" id="PS50901">
    <property type="entry name" value="FTSK"/>
    <property type="match status" value="1"/>
</dbReference>
<dbReference type="SMART" id="SM00843">
    <property type="entry name" value="Ftsk_gamma"/>
    <property type="match status" value="1"/>
</dbReference>
<dbReference type="InterPro" id="IPR025199">
    <property type="entry name" value="FtsK_4TM"/>
</dbReference>
<feature type="transmembrane region" description="Helical" evidence="15">
    <location>
        <begin position="171"/>
        <end position="189"/>
    </location>
</feature>
<keyword evidence="5 15" id="KW-0812">Transmembrane</keyword>
<keyword evidence="12" id="KW-0131">Cell cycle</keyword>
<protein>
    <submittedName>
        <fullName evidence="17">Cell division protein FtsK</fullName>
    </submittedName>
</protein>
<sequence>MSTTRSRSKKRTSSKTKAAAGFSRQRKQEILGILLLALAVLAGLAVVTFSAADDVRLADENWENLVDPGDNRFDNLLGFVGATLARALVSGLVGYPVLLPIVALLAWGWVLLRQKTPVFLPTLTGLSLAGALFLACFFGWFDAQLDTDLAAFSGDLGIGIAGWLTSVLKPVGSFIVLLVAVLVTLLLVWDRDIQTSLDRAEGAVTSLKSGLTESWASYRVGAAERKQLRAQARAEAIAARAEQREAAQKEREAKKAAKPSAPPLPPAPTRTPTPAPAASAPAPKEPEAPFSNVRPKAAPELTPVDADDPLLDELVSSERGDGPAFHVTGPKEEAPADLDAARAATPDAASLPYQFPSIELLEESDSDQEVDFEEIEDNKQILLDKLETYNIEIDAIEAVVGPTVTRYELTPAAGVKISRITSLEDDLAMALAAPGIRIIAPIPGKSSIGVEIPNRTREMVRLRQLLATAKFRDAARSGKMALPAPIGKTIEGEVFMEDLAKMPHLLVAGATGSGKSVGVNALVVGLLYAKHPADLKFVMVDPKKIELNGYAELLNHFTAMPEDADDPIITDFNEAAAVLRSCEREMELRYDLLAEAGVRGIDDYNKKFATGKLEELGEDHRHLPYIVVIVDELADLMMTSAKEVEAPIARLAQMARAVGIHLVLATQRPSVDVITGLIKANFPSRMAYQTSSKIDSRTIIDGGGAQQLVGNGDLLYMNGSRLTRLQGPFVSTDEVDAVAGFIAGQEGAGPYLLPPMEAGSDTPAGSAGDSSEDRDDLFEDAAKVIVRSQQGSVSLLQRKLSVGYTRAARLVDQLEDAGIVGPFEGSKAREVLIPDEFALDAHLHGAEAEGADVEA</sequence>
<dbReference type="InterPro" id="IPR036388">
    <property type="entry name" value="WH-like_DNA-bd_sf"/>
</dbReference>
<organism evidence="17 18">
    <name type="scientific">Rubrivirga marina</name>
    <dbReference type="NCBI Taxonomy" id="1196024"/>
    <lineage>
        <taxon>Bacteria</taxon>
        <taxon>Pseudomonadati</taxon>
        <taxon>Rhodothermota</taxon>
        <taxon>Rhodothermia</taxon>
        <taxon>Rhodothermales</taxon>
        <taxon>Rubricoccaceae</taxon>
        <taxon>Rubrivirga</taxon>
    </lineage>
</organism>
<keyword evidence="18" id="KW-1185">Reference proteome</keyword>
<evidence type="ECO:0000256" key="9">
    <source>
        <dbReference type="ARBA" id="ARBA00022989"/>
    </source>
</evidence>
<dbReference type="InterPro" id="IPR002543">
    <property type="entry name" value="FtsK_dom"/>
</dbReference>
<dbReference type="InterPro" id="IPR041027">
    <property type="entry name" value="FtsK_alpha"/>
</dbReference>
<feature type="region of interest" description="Disordered" evidence="14">
    <location>
        <begin position="239"/>
        <end position="307"/>
    </location>
</feature>
<dbReference type="InterPro" id="IPR036390">
    <property type="entry name" value="WH_DNA-bd_sf"/>
</dbReference>
<dbReference type="GO" id="GO:0005886">
    <property type="term" value="C:plasma membrane"/>
    <property type="evidence" value="ECO:0007669"/>
    <property type="project" value="UniProtKB-SubCell"/>
</dbReference>
<reference evidence="17 18" key="1">
    <citation type="submission" date="2016-11" db="EMBL/GenBank/DDBJ databases">
        <title>Study of marine rhodopsin-containing bacteria.</title>
        <authorList>
            <person name="Yoshizawa S."/>
            <person name="Kumagai Y."/>
            <person name="Kogure K."/>
        </authorList>
    </citation>
    <scope>NUCLEOTIDE SEQUENCE [LARGE SCALE GENOMIC DNA]</scope>
    <source>
        <strain evidence="17 18">SAORIC-28</strain>
    </source>
</reference>
<feature type="compositionally biased region" description="Basic residues" evidence="14">
    <location>
        <begin position="1"/>
        <end position="14"/>
    </location>
</feature>
<dbReference type="RefSeq" id="WP_218830472.1">
    <property type="nucleotide sequence ID" value="NZ_MQWD01000001.1"/>
</dbReference>
<evidence type="ECO:0000256" key="12">
    <source>
        <dbReference type="ARBA" id="ARBA00023306"/>
    </source>
</evidence>
<evidence type="ECO:0000256" key="15">
    <source>
        <dbReference type="SAM" id="Phobius"/>
    </source>
</evidence>
<evidence type="ECO:0000256" key="1">
    <source>
        <dbReference type="ARBA" id="ARBA00004651"/>
    </source>
</evidence>
<feature type="transmembrane region" description="Helical" evidence="15">
    <location>
        <begin position="118"/>
        <end position="141"/>
    </location>
</feature>
<feature type="binding site" evidence="13">
    <location>
        <begin position="509"/>
        <end position="516"/>
    </location>
    <ligand>
        <name>ATP</name>
        <dbReference type="ChEBI" id="CHEBI:30616"/>
    </ligand>
</feature>
<dbReference type="InterPro" id="IPR050206">
    <property type="entry name" value="FtsK/SpoIIIE/SftA"/>
</dbReference>
<gene>
    <name evidence="17" type="ORF">BSZ37_10975</name>
</gene>
<comment type="caution">
    <text evidence="17">The sequence shown here is derived from an EMBL/GenBank/DDBJ whole genome shotgun (WGS) entry which is preliminary data.</text>
</comment>
<dbReference type="Gene3D" id="1.10.10.10">
    <property type="entry name" value="Winged helix-like DNA-binding domain superfamily/Winged helix DNA-binding domain"/>
    <property type="match status" value="1"/>
</dbReference>
<dbReference type="SUPFAM" id="SSF46785">
    <property type="entry name" value="Winged helix' DNA-binding domain"/>
    <property type="match status" value="1"/>
</dbReference>
<dbReference type="PANTHER" id="PTHR22683">
    <property type="entry name" value="SPORULATION PROTEIN RELATED"/>
    <property type="match status" value="1"/>
</dbReference>
<dbReference type="EMBL" id="MQWD01000001">
    <property type="protein sequence ID" value="PAP76916.1"/>
    <property type="molecule type" value="Genomic_DNA"/>
</dbReference>
<dbReference type="PANTHER" id="PTHR22683:SF41">
    <property type="entry name" value="DNA TRANSLOCASE FTSK"/>
    <property type="match status" value="1"/>
</dbReference>
<evidence type="ECO:0000256" key="3">
    <source>
        <dbReference type="ARBA" id="ARBA00022475"/>
    </source>
</evidence>
<dbReference type="Gene3D" id="3.40.50.300">
    <property type="entry name" value="P-loop containing nucleotide triphosphate hydrolases"/>
    <property type="match status" value="1"/>
</dbReference>
<dbReference type="SUPFAM" id="SSF52540">
    <property type="entry name" value="P-loop containing nucleoside triphosphate hydrolases"/>
    <property type="match status" value="1"/>
</dbReference>
<feature type="domain" description="FtsK" evidence="16">
    <location>
        <begin position="491"/>
        <end position="697"/>
    </location>
</feature>
<accession>A0A271J091</accession>
<keyword evidence="4 17" id="KW-0132">Cell division</keyword>
<keyword evidence="8 13" id="KW-0067">ATP-binding</keyword>
<dbReference type="Pfam" id="PF13491">
    <property type="entry name" value="FtsK_4TM"/>
    <property type="match status" value="1"/>
</dbReference>
<dbReference type="GO" id="GO:0051301">
    <property type="term" value="P:cell division"/>
    <property type="evidence" value="ECO:0007669"/>
    <property type="project" value="UniProtKB-KW"/>
</dbReference>